<protein>
    <submittedName>
        <fullName evidence="7">Thyrotropin-releasing hormone receptor-like</fullName>
    </submittedName>
</protein>
<sequence length="191" mass="21397">MLFAVSFFFIILNGPSHIIRMKMAVLDLLGRNQMYTPSVEEKLQVIFQIMYYSSFAVNLVIYLIFGDNFRKQFRETYLSPFLRLCGKTRQSGRGCGACSEMTAMSTVRMEEMEARPDEQAALLDAVAPSQRVSEIPSPNDDDEASNNDQKEVNGCLAAAPSENGHKDPQTYIYGTDVYQGEDYSGLISSNV</sequence>
<feature type="transmembrane region" description="Helical" evidence="6">
    <location>
        <begin position="45"/>
        <end position="65"/>
    </location>
</feature>
<evidence type="ECO:0000256" key="3">
    <source>
        <dbReference type="ARBA" id="ARBA00023170"/>
    </source>
</evidence>
<comment type="caution">
    <text evidence="7">The sequence shown here is derived from an EMBL/GenBank/DDBJ whole genome shotgun (WGS) entry which is preliminary data.</text>
</comment>
<keyword evidence="6" id="KW-0472">Membrane</keyword>
<evidence type="ECO:0000256" key="5">
    <source>
        <dbReference type="SAM" id="MobiDB-lite"/>
    </source>
</evidence>
<dbReference type="Proteomes" id="UP000762676">
    <property type="component" value="Unassembled WGS sequence"/>
</dbReference>
<keyword evidence="6" id="KW-0812">Transmembrane</keyword>
<evidence type="ECO:0000313" key="7">
    <source>
        <dbReference type="EMBL" id="GFS21167.1"/>
    </source>
</evidence>
<name>A0AAV4JEF0_9GAST</name>
<keyword evidence="6" id="KW-1133">Transmembrane helix</keyword>
<feature type="region of interest" description="Disordered" evidence="5">
    <location>
        <begin position="128"/>
        <end position="170"/>
    </location>
</feature>
<dbReference type="SUPFAM" id="SSF81321">
    <property type="entry name" value="Family A G protein-coupled receptor-like"/>
    <property type="match status" value="1"/>
</dbReference>
<evidence type="ECO:0000256" key="6">
    <source>
        <dbReference type="SAM" id="Phobius"/>
    </source>
</evidence>
<gene>
    <name evidence="7" type="ORF">ElyMa_006917200</name>
</gene>
<evidence type="ECO:0000256" key="2">
    <source>
        <dbReference type="ARBA" id="ARBA00023040"/>
    </source>
</evidence>
<dbReference type="GO" id="GO:0004930">
    <property type="term" value="F:G protein-coupled receptor activity"/>
    <property type="evidence" value="ECO:0007669"/>
    <property type="project" value="UniProtKB-KW"/>
</dbReference>
<dbReference type="PANTHER" id="PTHR24243:SF233">
    <property type="entry name" value="THYROTROPIN-RELEASING HORMONE RECEPTOR"/>
    <property type="match status" value="1"/>
</dbReference>
<keyword evidence="8" id="KW-1185">Reference proteome</keyword>
<evidence type="ECO:0000256" key="4">
    <source>
        <dbReference type="ARBA" id="ARBA00023224"/>
    </source>
</evidence>
<comment type="subcellular location">
    <subcellularLocation>
        <location evidence="1">Membrane</location>
        <topology evidence="1">Multi-pass membrane protein</topology>
    </subcellularLocation>
</comment>
<dbReference type="AlphaFoldDB" id="A0AAV4JEF0"/>
<accession>A0AAV4JEF0</accession>
<evidence type="ECO:0000313" key="8">
    <source>
        <dbReference type="Proteomes" id="UP000762676"/>
    </source>
</evidence>
<keyword evidence="3 7" id="KW-0675">Receptor</keyword>
<keyword evidence="2" id="KW-0297">G-protein coupled receptor</keyword>
<dbReference type="EMBL" id="BMAT01013840">
    <property type="protein sequence ID" value="GFS21167.1"/>
    <property type="molecule type" value="Genomic_DNA"/>
</dbReference>
<organism evidence="7 8">
    <name type="scientific">Elysia marginata</name>
    <dbReference type="NCBI Taxonomy" id="1093978"/>
    <lineage>
        <taxon>Eukaryota</taxon>
        <taxon>Metazoa</taxon>
        <taxon>Spiralia</taxon>
        <taxon>Lophotrochozoa</taxon>
        <taxon>Mollusca</taxon>
        <taxon>Gastropoda</taxon>
        <taxon>Heterobranchia</taxon>
        <taxon>Euthyneura</taxon>
        <taxon>Panpulmonata</taxon>
        <taxon>Sacoglossa</taxon>
        <taxon>Placobranchoidea</taxon>
        <taxon>Plakobranchidae</taxon>
        <taxon>Elysia</taxon>
    </lineage>
</organism>
<proteinExistence type="predicted"/>
<reference evidence="7 8" key="1">
    <citation type="journal article" date="2021" name="Elife">
        <title>Chloroplast acquisition without the gene transfer in kleptoplastic sea slugs, Plakobranchus ocellatus.</title>
        <authorList>
            <person name="Maeda T."/>
            <person name="Takahashi S."/>
            <person name="Yoshida T."/>
            <person name="Shimamura S."/>
            <person name="Takaki Y."/>
            <person name="Nagai Y."/>
            <person name="Toyoda A."/>
            <person name="Suzuki Y."/>
            <person name="Arimoto A."/>
            <person name="Ishii H."/>
            <person name="Satoh N."/>
            <person name="Nishiyama T."/>
            <person name="Hasebe M."/>
            <person name="Maruyama T."/>
            <person name="Minagawa J."/>
            <person name="Obokata J."/>
            <person name="Shigenobu S."/>
        </authorList>
    </citation>
    <scope>NUCLEOTIDE SEQUENCE [LARGE SCALE GENOMIC DNA]</scope>
</reference>
<evidence type="ECO:0000256" key="1">
    <source>
        <dbReference type="ARBA" id="ARBA00004141"/>
    </source>
</evidence>
<dbReference type="Gene3D" id="1.20.1070.10">
    <property type="entry name" value="Rhodopsin 7-helix transmembrane proteins"/>
    <property type="match status" value="1"/>
</dbReference>
<dbReference type="PANTHER" id="PTHR24243">
    <property type="entry name" value="G-PROTEIN COUPLED RECEPTOR"/>
    <property type="match status" value="1"/>
</dbReference>
<dbReference type="GO" id="GO:0005886">
    <property type="term" value="C:plasma membrane"/>
    <property type="evidence" value="ECO:0007669"/>
    <property type="project" value="TreeGrafter"/>
</dbReference>
<keyword evidence="4" id="KW-0807">Transducer</keyword>